<dbReference type="EMBL" id="BJXR01000037">
    <property type="protein sequence ID" value="GEN10133.1"/>
    <property type="molecule type" value="Genomic_DNA"/>
</dbReference>
<gene>
    <name evidence="2" type="ORF">MFU01_51700</name>
    <name evidence="3" type="ORF">SAMN05443572_110271</name>
</gene>
<organism evidence="2 5">
    <name type="scientific">Myxococcus fulvus</name>
    <dbReference type="NCBI Taxonomy" id="33"/>
    <lineage>
        <taxon>Bacteria</taxon>
        <taxon>Pseudomonadati</taxon>
        <taxon>Myxococcota</taxon>
        <taxon>Myxococcia</taxon>
        <taxon>Myxococcales</taxon>
        <taxon>Cystobacterineae</taxon>
        <taxon>Myxococcaceae</taxon>
        <taxon>Myxococcus</taxon>
    </lineage>
</organism>
<evidence type="ECO:0000256" key="1">
    <source>
        <dbReference type="SAM" id="MobiDB-lite"/>
    </source>
</evidence>
<reference evidence="2 5" key="2">
    <citation type="submission" date="2019-07" db="EMBL/GenBank/DDBJ databases">
        <title>Whole genome shotgun sequence of Myxococcus fulvus NBRC 100333.</title>
        <authorList>
            <person name="Hosoyama A."/>
            <person name="Uohara A."/>
            <person name="Ohji S."/>
            <person name="Ichikawa N."/>
        </authorList>
    </citation>
    <scope>NUCLEOTIDE SEQUENCE [LARGE SCALE GENOMIC DNA]</scope>
    <source>
        <strain evidence="2 5">NBRC 100333</strain>
    </source>
</reference>
<sequence length="330" mass="36988">MGYGSYSSQAHEALIQARGTLSRQVLFRQERCHPLMDPRGVNWRESRDSEEHPSSLGIVFALDVTGSMGDIPELLARRGLPSFMRALLDVGVTDSQVLFMAVGDANSDRAPLQVGQFESNERQMDQWLTSSFLEGGGGTPGHESYELAMYFAARHTDLDCFRKRNRRGYFFMTGDERPYPFVSHTQVASLMGDGLEKDLPVQQVVDELQRAFEPFFLIPDLARRRNCERYWRELLGDRVICLEEPGDCVDVTSSLVGLCEGAIADIDALARHLERGGRDRSRRGAVIRALTPFAATLGRDGTPRPRLEDEPLPFDDASSGHQRIVPRDGR</sequence>
<dbReference type="STRING" id="1334629.MFUL124B02_14695"/>
<protein>
    <recommendedName>
        <fullName evidence="6">VWFA domain-containing protein</fullName>
    </recommendedName>
</protein>
<comment type="caution">
    <text evidence="2">The sequence shown here is derived from an EMBL/GenBank/DDBJ whole genome shotgun (WGS) entry which is preliminary data.</text>
</comment>
<feature type="region of interest" description="Disordered" evidence="1">
    <location>
        <begin position="296"/>
        <end position="330"/>
    </location>
</feature>
<dbReference type="AlphaFoldDB" id="A0A511T975"/>
<dbReference type="Proteomes" id="UP000321514">
    <property type="component" value="Unassembled WGS sequence"/>
</dbReference>
<dbReference type="EMBL" id="FOIB01000010">
    <property type="protein sequence ID" value="SEU35416.1"/>
    <property type="molecule type" value="Genomic_DNA"/>
</dbReference>
<name>A0A511T975_MYXFU</name>
<keyword evidence="4" id="KW-1185">Reference proteome</keyword>
<proteinExistence type="predicted"/>
<evidence type="ECO:0008006" key="6">
    <source>
        <dbReference type="Google" id="ProtNLM"/>
    </source>
</evidence>
<evidence type="ECO:0000313" key="4">
    <source>
        <dbReference type="Proteomes" id="UP000183760"/>
    </source>
</evidence>
<accession>A0A511T975</accession>
<evidence type="ECO:0000313" key="3">
    <source>
        <dbReference type="EMBL" id="SEU35416.1"/>
    </source>
</evidence>
<evidence type="ECO:0000313" key="5">
    <source>
        <dbReference type="Proteomes" id="UP000321514"/>
    </source>
</evidence>
<evidence type="ECO:0000313" key="2">
    <source>
        <dbReference type="EMBL" id="GEN10133.1"/>
    </source>
</evidence>
<dbReference type="RefSeq" id="WP_074957842.1">
    <property type="nucleotide sequence ID" value="NZ_BJXR01000037.1"/>
</dbReference>
<dbReference type="Proteomes" id="UP000183760">
    <property type="component" value="Unassembled WGS sequence"/>
</dbReference>
<reference evidence="3 4" key="1">
    <citation type="submission" date="2016-10" db="EMBL/GenBank/DDBJ databases">
        <authorList>
            <person name="Varghese N."/>
            <person name="Submissions S."/>
        </authorList>
    </citation>
    <scope>NUCLEOTIDE SEQUENCE [LARGE SCALE GENOMIC DNA]</scope>
    <source>
        <strain evidence="3 4">DSM 16525</strain>
    </source>
</reference>